<sequence length="106" mass="11684">MTDSAIPASAEAKTKKTLSPEQQKNRQIYRILGKALFTAASKGADKDKKENWSEVRTEYSKQARTLARTMEKQGLKLELSPEGKTKTKKKGGAGKDAKVAKITDED</sequence>
<name>A0A2W5KJL6_ANCNO</name>
<feature type="compositionally biased region" description="Basic and acidic residues" evidence="1">
    <location>
        <begin position="71"/>
        <end position="85"/>
    </location>
</feature>
<comment type="caution">
    <text evidence="2">The sequence shown here is derived from an EMBL/GenBank/DDBJ whole genome shotgun (WGS) entry which is preliminary data.</text>
</comment>
<feature type="compositionally biased region" description="Basic and acidic residues" evidence="1">
    <location>
        <begin position="93"/>
        <end position="106"/>
    </location>
</feature>
<organism evidence="2 3">
    <name type="scientific">Ancylobacter novellus</name>
    <name type="common">Thiobacillus novellus</name>
    <dbReference type="NCBI Taxonomy" id="921"/>
    <lineage>
        <taxon>Bacteria</taxon>
        <taxon>Pseudomonadati</taxon>
        <taxon>Pseudomonadota</taxon>
        <taxon>Alphaproteobacteria</taxon>
        <taxon>Hyphomicrobiales</taxon>
        <taxon>Xanthobacteraceae</taxon>
        <taxon>Ancylobacter</taxon>
    </lineage>
</organism>
<evidence type="ECO:0000313" key="3">
    <source>
        <dbReference type="Proteomes" id="UP000249577"/>
    </source>
</evidence>
<feature type="region of interest" description="Disordered" evidence="1">
    <location>
        <begin position="1"/>
        <end position="25"/>
    </location>
</feature>
<proteinExistence type="predicted"/>
<dbReference type="AlphaFoldDB" id="A0A2W5KJL6"/>
<protein>
    <submittedName>
        <fullName evidence="2">Uncharacterized protein</fullName>
    </submittedName>
</protein>
<gene>
    <name evidence="2" type="ORF">DI565_09180</name>
</gene>
<feature type="region of interest" description="Disordered" evidence="1">
    <location>
        <begin position="71"/>
        <end position="106"/>
    </location>
</feature>
<evidence type="ECO:0000256" key="1">
    <source>
        <dbReference type="SAM" id="MobiDB-lite"/>
    </source>
</evidence>
<dbReference type="Proteomes" id="UP000249577">
    <property type="component" value="Unassembled WGS sequence"/>
</dbReference>
<evidence type="ECO:0000313" key="2">
    <source>
        <dbReference type="EMBL" id="PZQ15974.1"/>
    </source>
</evidence>
<dbReference type="EMBL" id="QFPN01000004">
    <property type="protein sequence ID" value="PZQ15974.1"/>
    <property type="molecule type" value="Genomic_DNA"/>
</dbReference>
<reference evidence="2 3" key="1">
    <citation type="submission" date="2017-08" db="EMBL/GenBank/DDBJ databases">
        <title>Infants hospitalized years apart are colonized by the same room-sourced microbial strains.</title>
        <authorList>
            <person name="Brooks B."/>
            <person name="Olm M.R."/>
            <person name="Firek B.A."/>
            <person name="Baker R."/>
            <person name="Thomas B.C."/>
            <person name="Morowitz M.J."/>
            <person name="Banfield J.F."/>
        </authorList>
    </citation>
    <scope>NUCLEOTIDE SEQUENCE [LARGE SCALE GENOMIC DNA]</scope>
    <source>
        <strain evidence="2">S2_005_003_R2_43</strain>
    </source>
</reference>
<accession>A0A2W5KJL6</accession>